<dbReference type="AlphaFoldDB" id="A0A158QAB5"/>
<dbReference type="SUPFAM" id="SSF56235">
    <property type="entry name" value="N-terminal nucleophile aminohydrolases (Ntn hydrolases)"/>
    <property type="match status" value="1"/>
</dbReference>
<dbReference type="Gene3D" id="3.60.20.40">
    <property type="match status" value="1"/>
</dbReference>
<sequence length="609" mass="67531">MVSGLFWLERNCFTNSERIYNYLLSLRFQRLRTIAQVCDDSPGCAKEKNYFLGRYSRAAVSSQSVYCSEIGREKCKDKFLRNTMLKGGNAVDAAIATMFCIGVLDVLHSGLGGGHFMTIYNATTQRCSVINAREMAPKAANETMFVGSPDRSSLGWLAIAVPGELHGFWTAYKRFGGKIPWKQLVQPTIDLLEMGHPTSYIMARALDSEEDHIMKEPSLKQFINPKTGRVYKEGEQITTRKAFTRTLKAIANTKDPVKLFYNGTLTLRFVQEFKKNGGILELSDFNSYRSKVHEGDEVIYSKLSNGRYVCGPPPPSSSAVTQSIINVLDDYAVRNAGNFTTASFLHYFVEASKFGYAVRSKLSDPQFNPESMKLAKEITSEAYVNKLRSLITEKTHDIPYYGIDSTGFDDHGTTHASVVDYDGNAVSVTSTVNLLFGAGVGSESTGVIWNDNMDDFSSPGSSNYFGFKPSECNFIKPGKRPMSSMSPIIIYSTSHPTEVLSIGASGGSRIISGVSYVALRSLHFNEDLQDSTFAPRVHNQLHPSKTFHERGVPEDQLEELQKRGHTLIEWNTTDYHPKTSISAVKRVSRGTLFASAEYRCGSQSAPAGF</sequence>
<dbReference type="STRING" id="51028.A0A158QAB5"/>
<dbReference type="GO" id="GO:0036374">
    <property type="term" value="F:glutathione hydrolase activity"/>
    <property type="evidence" value="ECO:0007669"/>
    <property type="project" value="InterPro"/>
</dbReference>
<feature type="binding site" evidence="9">
    <location>
        <position position="133"/>
    </location>
    <ligand>
        <name>L-glutamate</name>
        <dbReference type="ChEBI" id="CHEBI:29985"/>
    </ligand>
</feature>
<dbReference type="WBParaSite" id="EVEC_0000464701-mRNA-1">
    <property type="protein sequence ID" value="EVEC_0000464701-mRNA-1"/>
    <property type="gene ID" value="EVEC_0000464701"/>
</dbReference>
<dbReference type="GO" id="GO:0005886">
    <property type="term" value="C:plasma membrane"/>
    <property type="evidence" value="ECO:0007669"/>
    <property type="project" value="TreeGrafter"/>
</dbReference>
<feature type="binding site" evidence="9">
    <location>
        <begin position="431"/>
        <end position="433"/>
    </location>
    <ligand>
        <name>L-glutamate</name>
        <dbReference type="ChEBI" id="CHEBI:29985"/>
    </ligand>
</feature>
<organism evidence="12">
    <name type="scientific">Enterobius vermicularis</name>
    <name type="common">Human pinworm</name>
    <dbReference type="NCBI Taxonomy" id="51028"/>
    <lineage>
        <taxon>Eukaryota</taxon>
        <taxon>Metazoa</taxon>
        <taxon>Ecdysozoa</taxon>
        <taxon>Nematoda</taxon>
        <taxon>Chromadorea</taxon>
        <taxon>Rhabditida</taxon>
        <taxon>Spirurina</taxon>
        <taxon>Oxyuridomorpha</taxon>
        <taxon>Oxyuroidea</taxon>
        <taxon>Oxyuridae</taxon>
        <taxon>Enterobius</taxon>
    </lineage>
</organism>
<dbReference type="Gene3D" id="1.10.246.130">
    <property type="match status" value="1"/>
</dbReference>
<evidence type="ECO:0000256" key="9">
    <source>
        <dbReference type="PIRSR" id="PIRSR600101-2"/>
    </source>
</evidence>
<dbReference type="InterPro" id="IPR029055">
    <property type="entry name" value="Ntn_hydrolases_N"/>
</dbReference>
<proteinExistence type="inferred from homology"/>
<evidence type="ECO:0000313" key="12">
    <source>
        <dbReference type="WBParaSite" id="EVEC_0000464701-mRNA-1"/>
    </source>
</evidence>
<evidence type="ECO:0000256" key="1">
    <source>
        <dbReference type="ARBA" id="ARBA00009381"/>
    </source>
</evidence>
<gene>
    <name evidence="10" type="ORF">EVEC_LOCUS4355</name>
</gene>
<evidence type="ECO:0000256" key="6">
    <source>
        <dbReference type="ARBA" id="ARBA00023315"/>
    </source>
</evidence>
<keyword evidence="5" id="KW-0325">Glycoprotein</keyword>
<feature type="binding site" evidence="9">
    <location>
        <position position="507"/>
    </location>
    <ligand>
        <name>L-glutamate</name>
        <dbReference type="ChEBI" id="CHEBI:29985"/>
    </ligand>
</feature>
<dbReference type="EMBL" id="UXUI01007834">
    <property type="protein sequence ID" value="VDD89604.1"/>
    <property type="molecule type" value="Genomic_DNA"/>
</dbReference>
<reference evidence="10 11" key="2">
    <citation type="submission" date="2018-10" db="EMBL/GenBank/DDBJ databases">
        <authorList>
            <consortium name="Pathogen Informatics"/>
        </authorList>
    </citation>
    <scope>NUCLEOTIDE SEQUENCE [LARGE SCALE GENOMIC DNA]</scope>
</reference>
<dbReference type="InterPro" id="IPR055262">
    <property type="entry name" value="GGT_CS"/>
</dbReference>
<evidence type="ECO:0000313" key="10">
    <source>
        <dbReference type="EMBL" id="VDD89604.1"/>
    </source>
</evidence>
<keyword evidence="2" id="KW-0645">Protease</keyword>
<evidence type="ECO:0000313" key="11">
    <source>
        <dbReference type="Proteomes" id="UP000274131"/>
    </source>
</evidence>
<evidence type="ECO:0000256" key="8">
    <source>
        <dbReference type="PIRSR" id="PIRSR600101-1"/>
    </source>
</evidence>
<protein>
    <submittedName>
        <fullName evidence="12">Gamma-glutamyltranspeptidase 1</fullName>
    </submittedName>
</protein>
<dbReference type="PANTHER" id="PTHR11686:SF69">
    <property type="entry name" value="GAMMA-GLUTAMYLTRANSPEPTIDASE 1"/>
    <property type="match status" value="1"/>
</dbReference>
<keyword evidence="7" id="KW-0800">Toxin</keyword>
<keyword evidence="11" id="KW-1185">Reference proteome</keyword>
<dbReference type="FunFam" id="1.10.246.130:FF:000005">
    <property type="entry name" value="Gamma-glutamyltranspeptidase 1, putative"/>
    <property type="match status" value="1"/>
</dbReference>
<dbReference type="PRINTS" id="PR01210">
    <property type="entry name" value="GGTRANSPTASE"/>
</dbReference>
<dbReference type="InterPro" id="IPR000101">
    <property type="entry name" value="GGT_peptidase"/>
</dbReference>
<accession>A0A158QAB5</accession>
<dbReference type="Pfam" id="PF01019">
    <property type="entry name" value="G_glu_transpept"/>
    <property type="match status" value="1"/>
</dbReference>
<dbReference type="InterPro" id="IPR043137">
    <property type="entry name" value="GGT_ssub_C"/>
</dbReference>
<dbReference type="GO" id="GO:0016746">
    <property type="term" value="F:acyltransferase activity"/>
    <property type="evidence" value="ECO:0007669"/>
    <property type="project" value="UniProtKB-KW"/>
</dbReference>
<dbReference type="FunFam" id="3.60.20.40:FF:000001">
    <property type="entry name" value="Gamma-glutamyltranspeptidase 1"/>
    <property type="match status" value="1"/>
</dbReference>
<dbReference type="InterPro" id="IPR043138">
    <property type="entry name" value="GGT_lsub"/>
</dbReference>
<name>A0A158QAB5_ENTVE</name>
<dbReference type="PROSITE" id="PS00462">
    <property type="entry name" value="G_GLU_TRANSPEPTIDASE"/>
    <property type="match status" value="1"/>
</dbReference>
<evidence type="ECO:0000256" key="7">
    <source>
        <dbReference type="ARBA" id="ARBA00084097"/>
    </source>
</evidence>
<comment type="similarity">
    <text evidence="1">Belongs to the gamma-glutamyltransferase family.</text>
</comment>
<feature type="binding site" evidence="9">
    <location>
        <position position="455"/>
    </location>
    <ligand>
        <name>L-glutamate</name>
        <dbReference type="ChEBI" id="CHEBI:29985"/>
    </ligand>
</feature>
<evidence type="ECO:0000256" key="3">
    <source>
        <dbReference type="ARBA" id="ARBA00022679"/>
    </source>
</evidence>
<dbReference type="GO" id="GO:0006508">
    <property type="term" value="P:proteolysis"/>
    <property type="evidence" value="ECO:0007669"/>
    <property type="project" value="UniProtKB-KW"/>
</dbReference>
<evidence type="ECO:0000256" key="4">
    <source>
        <dbReference type="ARBA" id="ARBA00022801"/>
    </source>
</evidence>
<keyword evidence="4" id="KW-0378">Hydrolase</keyword>
<dbReference type="OrthoDB" id="1081007at2759"/>
<dbReference type="PANTHER" id="PTHR11686">
    <property type="entry name" value="GAMMA GLUTAMYL TRANSPEPTIDASE"/>
    <property type="match status" value="1"/>
</dbReference>
<evidence type="ECO:0000256" key="5">
    <source>
        <dbReference type="ARBA" id="ARBA00023180"/>
    </source>
</evidence>
<feature type="binding site" evidence="9">
    <location>
        <begin position="483"/>
        <end position="484"/>
    </location>
    <ligand>
        <name>L-glutamate</name>
        <dbReference type="ChEBI" id="CHEBI:29985"/>
    </ligand>
</feature>
<feature type="active site" description="Nucleophile" evidence="8">
    <location>
        <position position="413"/>
    </location>
</feature>
<evidence type="ECO:0000256" key="2">
    <source>
        <dbReference type="ARBA" id="ARBA00022670"/>
    </source>
</evidence>
<reference evidence="12" key="1">
    <citation type="submission" date="2016-04" db="UniProtKB">
        <authorList>
            <consortium name="WormBaseParasite"/>
        </authorList>
    </citation>
    <scope>IDENTIFICATION</scope>
</reference>
<keyword evidence="6" id="KW-0012">Acyltransferase</keyword>
<dbReference type="GO" id="GO:0006751">
    <property type="term" value="P:glutathione catabolic process"/>
    <property type="evidence" value="ECO:0007669"/>
    <property type="project" value="InterPro"/>
</dbReference>
<keyword evidence="3" id="KW-0808">Transferase</keyword>
<dbReference type="Proteomes" id="UP000274131">
    <property type="component" value="Unassembled WGS sequence"/>
</dbReference>
<keyword evidence="7" id="KW-1199">Hemostasis impairing toxin</keyword>
<keyword evidence="7" id="KW-1202">Platelet aggregation activating toxin</keyword>